<dbReference type="AlphaFoldDB" id="A0AAW1TZ44"/>
<dbReference type="Proteomes" id="UP001431783">
    <property type="component" value="Unassembled WGS sequence"/>
</dbReference>
<sequence length="73" mass="8880">MTTIHLNQVIYRKMTQQLGYACTTTVEQRIFSYNQWRHQRRSNLGSVPEYAPLRFYLEFYDGNIKRYNLQKSI</sequence>
<accession>A0AAW1TZ44</accession>
<evidence type="ECO:0000313" key="2">
    <source>
        <dbReference type="Proteomes" id="UP001431783"/>
    </source>
</evidence>
<proteinExistence type="predicted"/>
<organism evidence="1 2">
    <name type="scientific">Henosepilachna vigintioctopunctata</name>
    <dbReference type="NCBI Taxonomy" id="420089"/>
    <lineage>
        <taxon>Eukaryota</taxon>
        <taxon>Metazoa</taxon>
        <taxon>Ecdysozoa</taxon>
        <taxon>Arthropoda</taxon>
        <taxon>Hexapoda</taxon>
        <taxon>Insecta</taxon>
        <taxon>Pterygota</taxon>
        <taxon>Neoptera</taxon>
        <taxon>Endopterygota</taxon>
        <taxon>Coleoptera</taxon>
        <taxon>Polyphaga</taxon>
        <taxon>Cucujiformia</taxon>
        <taxon>Coccinelloidea</taxon>
        <taxon>Coccinellidae</taxon>
        <taxon>Epilachninae</taxon>
        <taxon>Epilachnini</taxon>
        <taxon>Henosepilachna</taxon>
    </lineage>
</organism>
<keyword evidence="2" id="KW-1185">Reference proteome</keyword>
<name>A0AAW1TZ44_9CUCU</name>
<protein>
    <submittedName>
        <fullName evidence="1">Uncharacterized protein</fullName>
    </submittedName>
</protein>
<reference evidence="1 2" key="1">
    <citation type="submission" date="2023-03" db="EMBL/GenBank/DDBJ databases">
        <title>Genome insight into feeding habits of ladybird beetles.</title>
        <authorList>
            <person name="Li H.-S."/>
            <person name="Huang Y.-H."/>
            <person name="Pang H."/>
        </authorList>
    </citation>
    <scope>NUCLEOTIDE SEQUENCE [LARGE SCALE GENOMIC DNA]</scope>
    <source>
        <strain evidence="1">SYSU_2023b</strain>
        <tissue evidence="1">Whole body</tissue>
    </source>
</reference>
<comment type="caution">
    <text evidence="1">The sequence shown here is derived from an EMBL/GenBank/DDBJ whole genome shotgun (WGS) entry which is preliminary data.</text>
</comment>
<dbReference type="EMBL" id="JARQZJ010000038">
    <property type="protein sequence ID" value="KAK9876837.1"/>
    <property type="molecule type" value="Genomic_DNA"/>
</dbReference>
<gene>
    <name evidence="1" type="ORF">WA026_015073</name>
</gene>
<evidence type="ECO:0000313" key="1">
    <source>
        <dbReference type="EMBL" id="KAK9876837.1"/>
    </source>
</evidence>